<evidence type="ECO:0000313" key="2">
    <source>
        <dbReference type="EMBL" id="MDQ0114846.1"/>
    </source>
</evidence>
<evidence type="ECO:0000313" key="3">
    <source>
        <dbReference type="Proteomes" id="UP001229346"/>
    </source>
</evidence>
<name>A0ABT9U5C1_PAEHA</name>
<organism evidence="2 3">
    <name type="scientific">Paenibacillus harenae</name>
    <dbReference type="NCBI Taxonomy" id="306543"/>
    <lineage>
        <taxon>Bacteria</taxon>
        <taxon>Bacillati</taxon>
        <taxon>Bacillota</taxon>
        <taxon>Bacilli</taxon>
        <taxon>Bacillales</taxon>
        <taxon>Paenibacillaceae</taxon>
        <taxon>Paenibacillus</taxon>
    </lineage>
</organism>
<protein>
    <recommendedName>
        <fullName evidence="1">Right handed beta helix domain-containing protein</fullName>
    </recommendedName>
</protein>
<dbReference type="InterPro" id="IPR011050">
    <property type="entry name" value="Pectin_lyase_fold/virulence"/>
</dbReference>
<dbReference type="Pfam" id="PF13229">
    <property type="entry name" value="Beta_helix"/>
    <property type="match status" value="1"/>
</dbReference>
<feature type="domain" description="Right handed beta helix" evidence="1">
    <location>
        <begin position="310"/>
        <end position="442"/>
    </location>
</feature>
<dbReference type="SMART" id="SM00710">
    <property type="entry name" value="PbH1"/>
    <property type="match status" value="10"/>
</dbReference>
<gene>
    <name evidence="2" type="ORF">J2T15_004303</name>
</gene>
<dbReference type="InterPro" id="IPR006626">
    <property type="entry name" value="PbH1"/>
</dbReference>
<dbReference type="SUPFAM" id="SSF51126">
    <property type="entry name" value="Pectin lyase-like"/>
    <property type="match status" value="2"/>
</dbReference>
<dbReference type="Gene3D" id="2.160.20.10">
    <property type="entry name" value="Single-stranded right-handed beta-helix, Pectin lyase-like"/>
    <property type="match status" value="3"/>
</dbReference>
<dbReference type="EMBL" id="JAUSSU010000009">
    <property type="protein sequence ID" value="MDQ0114846.1"/>
    <property type="molecule type" value="Genomic_DNA"/>
</dbReference>
<keyword evidence="3" id="KW-1185">Reference proteome</keyword>
<dbReference type="RefSeq" id="WP_307206238.1">
    <property type="nucleotide sequence ID" value="NZ_JAUSSU010000009.1"/>
</dbReference>
<dbReference type="InterPro" id="IPR012334">
    <property type="entry name" value="Pectin_lyas_fold"/>
</dbReference>
<dbReference type="InterPro" id="IPR039448">
    <property type="entry name" value="Beta_helix"/>
</dbReference>
<sequence length="712" mass="77317">MWKRYSRLAIAIALLMSIQIALPPGIGSLKKEAAAESELHVFKLSDWGIYNDGTHPAETTKGINRALQWASQKGIKAVSLPAGTYLIAKESRINMVSNMLFELPGDAILQKETNGKENYSLLYIGHGIHDVTIRGGVYLGDRETHDYTKKDHQHSAGTHEGGHGILLEGASNVTIEGVKVTHFTGDGLVIGGYGKMITDLYEKNFVSGAIDNTGRQVKNSNKIITKAALNFENPIFANDRSFELSNIKGLSNQFEVYFYSADGKFISKTAAKVRDTVQPPAKTAKFYLVFDKPKAMKGIYLEFWKRTVSQKVAVNNSEFAFNRRQGITVGGADQVTITSNSIHDMKGIAPQSGIDVEGGYDYNGFLNSNVSIINNKLYNNALYDVILFDGRVALVENNHFASKGAIGLAVSNPFSKAKIINNHFDGSRILVEDDAEVIGNKMNDSYAYFQGPNIRVANMELTDSTFGVSSKVRNGVSVSDVTITNKGTKESGLSVWGEPITLKNITIVGKPTLRAVTGGGKGGSTFDNLKVMGFNSNYGLTLPPGTYNNCQIEGAEGGKFGAVSANLAGKYVFDGCTFKSASTVSTLFLGEHPKLDLTIKNSKFEVTGNSQAISIQSASNFLLENNVITANKITSKETEIIKLNDFWKRKEKYDILKAVIRGNTITANMKAIGVSTVNAGVGAPSYRIEKNNFNNVTYALKANDVASGNRLK</sequence>
<proteinExistence type="predicted"/>
<comment type="caution">
    <text evidence="2">The sequence shown here is derived from an EMBL/GenBank/DDBJ whole genome shotgun (WGS) entry which is preliminary data.</text>
</comment>
<dbReference type="Proteomes" id="UP001229346">
    <property type="component" value="Unassembled WGS sequence"/>
</dbReference>
<evidence type="ECO:0000259" key="1">
    <source>
        <dbReference type="Pfam" id="PF13229"/>
    </source>
</evidence>
<reference evidence="2 3" key="1">
    <citation type="submission" date="2023-07" db="EMBL/GenBank/DDBJ databases">
        <title>Sorghum-associated microbial communities from plants grown in Nebraska, USA.</title>
        <authorList>
            <person name="Schachtman D."/>
        </authorList>
    </citation>
    <scope>NUCLEOTIDE SEQUENCE [LARGE SCALE GENOMIC DNA]</scope>
    <source>
        <strain evidence="2 3">CC482</strain>
    </source>
</reference>
<accession>A0ABT9U5C1</accession>